<feature type="region of interest" description="Disordered" evidence="2">
    <location>
        <begin position="374"/>
        <end position="426"/>
    </location>
</feature>
<feature type="region of interest" description="Disordered" evidence="2">
    <location>
        <begin position="301"/>
        <end position="333"/>
    </location>
</feature>
<dbReference type="InterPro" id="IPR001878">
    <property type="entry name" value="Znf_CCHC"/>
</dbReference>
<feature type="domain" description="CCHC-type" evidence="3">
    <location>
        <begin position="360"/>
        <end position="375"/>
    </location>
</feature>
<dbReference type="EMBL" id="PQIB02000007">
    <property type="protein sequence ID" value="RLN09989.1"/>
    <property type="molecule type" value="Genomic_DNA"/>
</dbReference>
<feature type="region of interest" description="Disordered" evidence="2">
    <location>
        <begin position="1"/>
        <end position="26"/>
    </location>
</feature>
<accession>A0A3L6RW09</accession>
<dbReference type="STRING" id="4540.A0A3L6RW09"/>
<dbReference type="PROSITE" id="PS50158">
    <property type="entry name" value="ZF_CCHC"/>
    <property type="match status" value="1"/>
</dbReference>
<dbReference type="AlphaFoldDB" id="A0A3L6RW09"/>
<name>A0A3L6RW09_PANMI</name>
<keyword evidence="1" id="KW-0863">Zinc-finger</keyword>
<feature type="compositionally biased region" description="Basic residues" evidence="2">
    <location>
        <begin position="387"/>
        <end position="403"/>
    </location>
</feature>
<dbReference type="PANTHER" id="PTHR35317">
    <property type="entry name" value="OS04G0629600 PROTEIN"/>
    <property type="match status" value="1"/>
</dbReference>
<dbReference type="SMART" id="SM00343">
    <property type="entry name" value="ZnF_C2HC"/>
    <property type="match status" value="1"/>
</dbReference>
<feature type="compositionally biased region" description="Basic and acidic residues" evidence="2">
    <location>
        <begin position="377"/>
        <end position="386"/>
    </location>
</feature>
<keyword evidence="5" id="KW-1185">Reference proteome</keyword>
<evidence type="ECO:0000313" key="5">
    <source>
        <dbReference type="Proteomes" id="UP000275267"/>
    </source>
</evidence>
<dbReference type="InterPro" id="IPR036875">
    <property type="entry name" value="Znf_CCHC_sf"/>
</dbReference>
<dbReference type="Gene3D" id="4.10.60.10">
    <property type="entry name" value="Zinc finger, CCHC-type"/>
    <property type="match status" value="1"/>
</dbReference>
<evidence type="ECO:0000256" key="2">
    <source>
        <dbReference type="SAM" id="MobiDB-lite"/>
    </source>
</evidence>
<proteinExistence type="predicted"/>
<keyword evidence="1" id="KW-0862">Zinc</keyword>
<evidence type="ECO:0000259" key="3">
    <source>
        <dbReference type="PROSITE" id="PS50158"/>
    </source>
</evidence>
<dbReference type="Proteomes" id="UP000275267">
    <property type="component" value="Unassembled WGS sequence"/>
</dbReference>
<protein>
    <recommendedName>
        <fullName evidence="3">CCHC-type domain-containing protein</fullName>
    </recommendedName>
</protein>
<dbReference type="GO" id="GO:0008270">
    <property type="term" value="F:zinc ion binding"/>
    <property type="evidence" value="ECO:0007669"/>
    <property type="project" value="UniProtKB-KW"/>
</dbReference>
<sequence>MPRAGAARDARPQPTPTDPPPPSHQHQALFAAVRSGDAATVRALLADAEASGASLAALAGEAATYVAAGAEREEVVRLILSLYEFKAAAISARVDLDTFNLVAMRGWVGKPPSFDGTDYAAWKYRMKIYLTAIHPSVWWIVETGYTVKGIGNRTTKEEQNEHKNALAAGTIHSALSPNERNKIYGLESAKEIWDTLQLAHEGTPRVRKLKIELLMGKLERFVMEEGETPEEMYNRLILIVNEIKGLGSKEMTDNFVVRRMLRAINPRYPILATSIHWQDDFAQLTPYYVLGRIQDLVNQSSSSKKKCLTPKPRKEAKESSSEEESDDQQEEDDMELFSKRLNEIFKRQGKSKKRHSKRPCYECGEIGHFMFNCPNKKNKENDEKKKENHNKKNNKSKSHKKSQKVQAHTGKEWDSNDSSTDSDDEGCKVNGAFSLGHFQLRFGL</sequence>
<feature type="compositionally biased region" description="Pro residues" evidence="2">
    <location>
        <begin position="13"/>
        <end position="23"/>
    </location>
</feature>
<comment type="caution">
    <text evidence="4">The sequence shown here is derived from an EMBL/GenBank/DDBJ whole genome shotgun (WGS) entry which is preliminary data.</text>
</comment>
<keyword evidence="1" id="KW-0479">Metal-binding</keyword>
<evidence type="ECO:0000313" key="4">
    <source>
        <dbReference type="EMBL" id="RLN09989.1"/>
    </source>
</evidence>
<dbReference type="Pfam" id="PF00098">
    <property type="entry name" value="zf-CCHC"/>
    <property type="match status" value="1"/>
</dbReference>
<dbReference type="Pfam" id="PF14223">
    <property type="entry name" value="Retrotran_gag_2"/>
    <property type="match status" value="1"/>
</dbReference>
<evidence type="ECO:0000256" key="1">
    <source>
        <dbReference type="PROSITE-ProRule" id="PRU00047"/>
    </source>
</evidence>
<feature type="compositionally biased region" description="Basic and acidic residues" evidence="2">
    <location>
        <begin position="1"/>
        <end position="11"/>
    </location>
</feature>
<reference evidence="5" key="1">
    <citation type="journal article" date="2019" name="Nat. Commun.">
        <title>The genome of broomcorn millet.</title>
        <authorList>
            <person name="Zou C."/>
            <person name="Miki D."/>
            <person name="Li D."/>
            <person name="Tang Q."/>
            <person name="Xiao L."/>
            <person name="Rajput S."/>
            <person name="Deng P."/>
            <person name="Jia W."/>
            <person name="Huang R."/>
            <person name="Zhang M."/>
            <person name="Sun Y."/>
            <person name="Hu J."/>
            <person name="Fu X."/>
            <person name="Schnable P.S."/>
            <person name="Li F."/>
            <person name="Zhang H."/>
            <person name="Feng B."/>
            <person name="Zhu X."/>
            <person name="Liu R."/>
            <person name="Schnable J.C."/>
            <person name="Zhu J.-K."/>
            <person name="Zhang H."/>
        </authorList>
    </citation>
    <scope>NUCLEOTIDE SEQUENCE [LARGE SCALE GENOMIC DNA]</scope>
</reference>
<gene>
    <name evidence="4" type="ORF">C2845_PM11G26420</name>
</gene>
<organism evidence="4 5">
    <name type="scientific">Panicum miliaceum</name>
    <name type="common">Proso millet</name>
    <name type="synonym">Broomcorn millet</name>
    <dbReference type="NCBI Taxonomy" id="4540"/>
    <lineage>
        <taxon>Eukaryota</taxon>
        <taxon>Viridiplantae</taxon>
        <taxon>Streptophyta</taxon>
        <taxon>Embryophyta</taxon>
        <taxon>Tracheophyta</taxon>
        <taxon>Spermatophyta</taxon>
        <taxon>Magnoliopsida</taxon>
        <taxon>Liliopsida</taxon>
        <taxon>Poales</taxon>
        <taxon>Poaceae</taxon>
        <taxon>PACMAD clade</taxon>
        <taxon>Panicoideae</taxon>
        <taxon>Panicodae</taxon>
        <taxon>Paniceae</taxon>
        <taxon>Panicinae</taxon>
        <taxon>Panicum</taxon>
        <taxon>Panicum sect. Panicum</taxon>
    </lineage>
</organism>
<dbReference type="PANTHER" id="PTHR35317:SF23">
    <property type="entry name" value="OS04G0629600 PROTEIN"/>
    <property type="match status" value="1"/>
</dbReference>
<dbReference type="GO" id="GO:0003676">
    <property type="term" value="F:nucleic acid binding"/>
    <property type="evidence" value="ECO:0007669"/>
    <property type="project" value="InterPro"/>
</dbReference>
<dbReference type="SUPFAM" id="SSF57756">
    <property type="entry name" value="Retrovirus zinc finger-like domains"/>
    <property type="match status" value="1"/>
</dbReference>
<feature type="compositionally biased region" description="Acidic residues" evidence="2">
    <location>
        <begin position="321"/>
        <end position="333"/>
    </location>
</feature>
<dbReference type="OrthoDB" id="785014at2759"/>